<proteinExistence type="predicted"/>
<dbReference type="InParanoid" id="E4UQ56"/>
<name>E4UQ56_ARTGP</name>
<evidence type="ECO:0000313" key="2">
    <source>
        <dbReference type="EMBL" id="EFQ99975.1"/>
    </source>
</evidence>
<keyword evidence="3" id="KW-1185">Reference proteome</keyword>
<dbReference type="GeneID" id="10030766"/>
<protein>
    <submittedName>
        <fullName evidence="2">Uncharacterized protein</fullName>
    </submittedName>
</protein>
<organism evidence="3">
    <name type="scientific">Arthroderma gypseum (strain ATCC MYA-4604 / CBS 118893)</name>
    <name type="common">Microsporum gypseum</name>
    <dbReference type="NCBI Taxonomy" id="535722"/>
    <lineage>
        <taxon>Eukaryota</taxon>
        <taxon>Fungi</taxon>
        <taxon>Dikarya</taxon>
        <taxon>Ascomycota</taxon>
        <taxon>Pezizomycotina</taxon>
        <taxon>Eurotiomycetes</taxon>
        <taxon>Eurotiomycetidae</taxon>
        <taxon>Onygenales</taxon>
        <taxon>Arthrodermataceae</taxon>
        <taxon>Nannizzia</taxon>
    </lineage>
</organism>
<gene>
    <name evidence="2" type="ORF">MGYG_02983</name>
</gene>
<sequence length="210" mass="23346">MPFTRAQLPLGMPCGVTVLRLTLAHPGQTWDGRGFEWDGQAERGDKDTGGGGVGEESHGQGLAEFVDGPTAEYLFRMKKHPVAFRHGRRTNTISSRDSTSGLTWMFEKTKRVLRRVNRPIVSISIILSIRGYQLGLQPSWKGPSYPAMKNETAHICIHGLTDPLILCTPHNIASLSYLARPSPPRFEKEVLDHLTIRVSGYEQDPTRATL</sequence>
<dbReference type="RefSeq" id="XP_003175458.1">
    <property type="nucleotide sequence ID" value="XM_003175410.1"/>
</dbReference>
<dbReference type="EMBL" id="DS989823">
    <property type="protein sequence ID" value="EFQ99975.1"/>
    <property type="molecule type" value="Genomic_DNA"/>
</dbReference>
<dbReference type="VEuPathDB" id="FungiDB:MGYG_02983"/>
<evidence type="ECO:0000313" key="3">
    <source>
        <dbReference type="Proteomes" id="UP000002669"/>
    </source>
</evidence>
<dbReference type="Proteomes" id="UP000002669">
    <property type="component" value="Unassembled WGS sequence"/>
</dbReference>
<evidence type="ECO:0000256" key="1">
    <source>
        <dbReference type="SAM" id="MobiDB-lite"/>
    </source>
</evidence>
<accession>E4UQ56</accession>
<feature type="region of interest" description="Disordered" evidence="1">
    <location>
        <begin position="32"/>
        <end position="61"/>
    </location>
</feature>
<reference evidence="3" key="1">
    <citation type="journal article" date="2012" name="MBio">
        <title>Comparative genome analysis of Trichophyton rubrum and related dermatophytes reveals candidate genes involved in infection.</title>
        <authorList>
            <person name="Martinez D.A."/>
            <person name="Oliver B.G."/>
            <person name="Graeser Y."/>
            <person name="Goldberg J.M."/>
            <person name="Li W."/>
            <person name="Martinez-Rossi N.M."/>
            <person name="Monod M."/>
            <person name="Shelest E."/>
            <person name="Barton R.C."/>
            <person name="Birch E."/>
            <person name="Brakhage A.A."/>
            <person name="Chen Z."/>
            <person name="Gurr S.J."/>
            <person name="Heiman D."/>
            <person name="Heitman J."/>
            <person name="Kosti I."/>
            <person name="Rossi A."/>
            <person name="Saif S."/>
            <person name="Samalova M."/>
            <person name="Saunders C.W."/>
            <person name="Shea T."/>
            <person name="Summerbell R.C."/>
            <person name="Xu J."/>
            <person name="Young S."/>
            <person name="Zeng Q."/>
            <person name="Birren B.W."/>
            <person name="Cuomo C.A."/>
            <person name="White T.C."/>
        </authorList>
    </citation>
    <scope>NUCLEOTIDE SEQUENCE [LARGE SCALE GENOMIC DNA]</scope>
    <source>
        <strain evidence="3">ATCC MYA-4604 / CBS 118893</strain>
    </source>
</reference>
<feature type="compositionally biased region" description="Basic and acidic residues" evidence="1">
    <location>
        <begin position="33"/>
        <end position="48"/>
    </location>
</feature>
<dbReference type="HOGENOM" id="CLU_1309823_0_0_1"/>
<dbReference type="AlphaFoldDB" id="E4UQ56"/>